<dbReference type="EMBL" id="SNRW01021695">
    <property type="protein sequence ID" value="KAA6364403.1"/>
    <property type="molecule type" value="Genomic_DNA"/>
</dbReference>
<gene>
    <name evidence="2" type="ORF">EZS28_040070</name>
</gene>
<feature type="compositionally biased region" description="Basic and acidic residues" evidence="1">
    <location>
        <begin position="430"/>
        <end position="449"/>
    </location>
</feature>
<organism evidence="2 3">
    <name type="scientific">Streblomastix strix</name>
    <dbReference type="NCBI Taxonomy" id="222440"/>
    <lineage>
        <taxon>Eukaryota</taxon>
        <taxon>Metamonada</taxon>
        <taxon>Preaxostyla</taxon>
        <taxon>Oxymonadida</taxon>
        <taxon>Streblomastigidae</taxon>
        <taxon>Streblomastix</taxon>
    </lineage>
</organism>
<evidence type="ECO:0000313" key="3">
    <source>
        <dbReference type="Proteomes" id="UP000324800"/>
    </source>
</evidence>
<comment type="caution">
    <text evidence="2">The sequence shown here is derived from an EMBL/GenBank/DDBJ whole genome shotgun (WGS) entry which is preliminary data.</text>
</comment>
<feature type="region of interest" description="Disordered" evidence="1">
    <location>
        <begin position="421"/>
        <end position="449"/>
    </location>
</feature>
<protein>
    <submittedName>
        <fullName evidence="2">Uncharacterized protein</fullName>
    </submittedName>
</protein>
<sequence length="449" mass="50875">TKSAFLSQSYAEGPCSCDELDYYSFSAMQRLFRSVTIVGCPESQQTIEVLNVFFGGSLQHDPAYWHPTMVTDRKSLCMAEKEQLSSSSQVQGPSAYDQDRKALLVLAYMPKPEIETFLADQGFVPPTFDKDDPRSIEKLDAFKINMIGKQMVFEDLTQRFPAMNNTFSKTEMQQKMIYAQMANTSFDDRQRYYRFPACRQRAQLQVSRIRTKIFTHSRKISANEPKGPFLSLQAVPVAQGPLDITGHIHDGASAGDIVLQLRIQADLLALDHHKEIGILTDITTINTAIDMVNLERKWLNQLECTGLPSLTRTRWNLEILGGAAIQPNEESHAYADCVRAVLLAESTLIAEIHHIIPEQPLFRYLIDAYLMCLSAGACLTPICFAHLTQGQSRNQASGNYRSAPAQAPSIYENVPYYGRRDNYRKRGHKQPKDDQRAQNRERRVEQNPQ</sequence>
<dbReference type="Proteomes" id="UP000324800">
    <property type="component" value="Unassembled WGS sequence"/>
</dbReference>
<evidence type="ECO:0000313" key="2">
    <source>
        <dbReference type="EMBL" id="KAA6364403.1"/>
    </source>
</evidence>
<evidence type="ECO:0000256" key="1">
    <source>
        <dbReference type="SAM" id="MobiDB-lite"/>
    </source>
</evidence>
<name>A0A5J4U2B3_9EUKA</name>
<proteinExistence type="predicted"/>
<dbReference type="AlphaFoldDB" id="A0A5J4U2B3"/>
<accession>A0A5J4U2B3</accession>
<reference evidence="2 3" key="1">
    <citation type="submission" date="2019-03" db="EMBL/GenBank/DDBJ databases">
        <title>Single cell metagenomics reveals metabolic interactions within the superorganism composed of flagellate Streblomastix strix and complex community of Bacteroidetes bacteria on its surface.</title>
        <authorList>
            <person name="Treitli S.C."/>
            <person name="Kolisko M."/>
            <person name="Husnik F."/>
            <person name="Keeling P."/>
            <person name="Hampl V."/>
        </authorList>
    </citation>
    <scope>NUCLEOTIDE SEQUENCE [LARGE SCALE GENOMIC DNA]</scope>
    <source>
        <strain evidence="2">ST1C</strain>
    </source>
</reference>
<feature type="non-terminal residue" evidence="2">
    <location>
        <position position="1"/>
    </location>
</feature>